<accession>A0A811LLT7</accession>
<name>A0A811LLT7_9BILA</name>
<gene>
    <name evidence="1" type="ORF">BOKJ2_LOCUS12496</name>
</gene>
<reference evidence="1" key="1">
    <citation type="submission" date="2020-09" db="EMBL/GenBank/DDBJ databases">
        <authorList>
            <person name="Kikuchi T."/>
        </authorList>
    </citation>
    <scope>NUCLEOTIDE SEQUENCE</scope>
    <source>
        <strain evidence="1">SH1</strain>
    </source>
</reference>
<organism evidence="1 2">
    <name type="scientific">Bursaphelenchus okinawaensis</name>
    <dbReference type="NCBI Taxonomy" id="465554"/>
    <lineage>
        <taxon>Eukaryota</taxon>
        <taxon>Metazoa</taxon>
        <taxon>Ecdysozoa</taxon>
        <taxon>Nematoda</taxon>
        <taxon>Chromadorea</taxon>
        <taxon>Rhabditida</taxon>
        <taxon>Tylenchina</taxon>
        <taxon>Tylenchomorpha</taxon>
        <taxon>Aphelenchoidea</taxon>
        <taxon>Aphelenchoididae</taxon>
        <taxon>Bursaphelenchus</taxon>
    </lineage>
</organism>
<evidence type="ECO:0000313" key="1">
    <source>
        <dbReference type="EMBL" id="CAD5228074.1"/>
    </source>
</evidence>
<dbReference type="Proteomes" id="UP000614601">
    <property type="component" value="Unassembled WGS sequence"/>
</dbReference>
<dbReference type="AlphaFoldDB" id="A0A811LLT7"/>
<keyword evidence="2" id="KW-1185">Reference proteome</keyword>
<proteinExistence type="predicted"/>
<protein>
    <submittedName>
        <fullName evidence="1">Uncharacterized protein</fullName>
    </submittedName>
</protein>
<dbReference type="EMBL" id="CAJFCW020000006">
    <property type="protein sequence ID" value="CAG9124082.1"/>
    <property type="molecule type" value="Genomic_DNA"/>
</dbReference>
<sequence length="67" mass="7723">MSDLETLHQELEDAMIANFEKYPDPPAPKWQHGRLQAEMANNNIDEDEEEAKKSKFGFSNSKVTIEK</sequence>
<dbReference type="Proteomes" id="UP000783686">
    <property type="component" value="Unassembled WGS sequence"/>
</dbReference>
<evidence type="ECO:0000313" key="2">
    <source>
        <dbReference type="Proteomes" id="UP000614601"/>
    </source>
</evidence>
<comment type="caution">
    <text evidence="1">The sequence shown here is derived from an EMBL/GenBank/DDBJ whole genome shotgun (WGS) entry which is preliminary data.</text>
</comment>
<dbReference type="EMBL" id="CAJFDH010000006">
    <property type="protein sequence ID" value="CAD5228074.1"/>
    <property type="molecule type" value="Genomic_DNA"/>
</dbReference>